<evidence type="ECO:0000313" key="3">
    <source>
        <dbReference type="EMBL" id="JAS92094.1"/>
    </source>
</evidence>
<dbReference type="PANTHER" id="PTHR33332">
    <property type="entry name" value="REVERSE TRANSCRIPTASE DOMAIN-CONTAINING PROTEIN"/>
    <property type="match status" value="1"/>
</dbReference>
<protein>
    <recommendedName>
        <fullName evidence="1">Reverse transcriptase domain-containing protein</fullName>
    </recommendedName>
</protein>
<dbReference type="AlphaFoldDB" id="A0A1B6HFE2"/>
<proteinExistence type="predicted"/>
<dbReference type="EMBL" id="GECU01034242">
    <property type="protein sequence ID" value="JAS73464.1"/>
    <property type="molecule type" value="Transcribed_RNA"/>
</dbReference>
<dbReference type="InterPro" id="IPR043502">
    <property type="entry name" value="DNA/RNA_pol_sf"/>
</dbReference>
<accession>A0A1B6HFE2</accession>
<feature type="domain" description="Reverse transcriptase" evidence="1">
    <location>
        <begin position="348"/>
        <end position="601"/>
    </location>
</feature>
<dbReference type="Pfam" id="PF00078">
    <property type="entry name" value="RVT_1"/>
    <property type="match status" value="1"/>
</dbReference>
<dbReference type="SUPFAM" id="SSF56672">
    <property type="entry name" value="DNA/RNA polymerases"/>
    <property type="match status" value="1"/>
</dbReference>
<dbReference type="CDD" id="cd01650">
    <property type="entry name" value="RT_nLTR_like"/>
    <property type="match status" value="1"/>
</dbReference>
<evidence type="ECO:0000313" key="2">
    <source>
        <dbReference type="EMBL" id="JAS73464.1"/>
    </source>
</evidence>
<dbReference type="PROSITE" id="PS50878">
    <property type="entry name" value="RT_POL"/>
    <property type="match status" value="1"/>
</dbReference>
<dbReference type="InterPro" id="IPR036691">
    <property type="entry name" value="Endo/exonu/phosph_ase_sf"/>
</dbReference>
<dbReference type="InterPro" id="IPR000477">
    <property type="entry name" value="RT_dom"/>
</dbReference>
<sequence length="799" mass="91494">MIIAGDINMDPKSDDPKVQNFVNILRSLDFVCLNFQPTRLTSCLDNFITNLHPSMLTCEIIQPHLSDHCALLLNYNMQHLTSSSEPFQNIHCTFDTHRLLSKPCLDRLKHRLRSVTWDSFFLTATNVELAFQTFLQVLSDCLNESCPLKKKSLVNHSRPRYKSKSLKLNWYTPLLREIRLLLDLSHEKGRTDPQCMAIHGRLKKMYRQEIILAKKRANEKFIFESHNKCKAAWKVINAETGRVPNKAKEKIPITADDFNSFFINVVNVLKNNCDILDVASSVDMLKSSGIKPPGLSSFKWTVVNSRDVYSSVYRLSNSRSEDVYGLSNFVLKEILDAIIYPLTQLINWVLTDGIYPQCLKITITVPIHKKGDKMNLNNYRPIALVPVISKLIETIVKNQLEYYFEHNNLISSSQYGFRKNLSTIKAVESIVSYVLNSFENKEETAAVLLDLSKAFDVVPHDELIQKLKYYGLENNALSLIMSYLSNRLQLVKVGDQRSGLKRVASGVPQGSVLGPFLFTVFINDLPKFVPGKVVLYADDTTLLSSDRDSKLNDVVMGYMRERSYLWFSANKLTVNNNKTEEIVFSLRNSVNKSVKLLGINLDSKLSWGIHTNHLCIRLARVIFLLKKLKLYTGLNLVISAYYAFFNVHLLYGVLLWGNSSGAKTVFKWQKKAIRCIMGISDNESCRPFFEELGILTLPCIYILHSLVFVKENLDSFNLRSFNHEHNTRIKNTIDVQYARLSKTQQNYAITGARLFNKLPLSARSISVGRFKNVVAEWLKRKTFYSVDEIFNANFSDLQF</sequence>
<organism evidence="2">
    <name type="scientific">Homalodisca liturata</name>
    <dbReference type="NCBI Taxonomy" id="320908"/>
    <lineage>
        <taxon>Eukaryota</taxon>
        <taxon>Metazoa</taxon>
        <taxon>Ecdysozoa</taxon>
        <taxon>Arthropoda</taxon>
        <taxon>Hexapoda</taxon>
        <taxon>Insecta</taxon>
        <taxon>Pterygota</taxon>
        <taxon>Neoptera</taxon>
        <taxon>Paraneoptera</taxon>
        <taxon>Hemiptera</taxon>
        <taxon>Auchenorrhyncha</taxon>
        <taxon>Membracoidea</taxon>
        <taxon>Cicadellidae</taxon>
        <taxon>Cicadellinae</taxon>
        <taxon>Proconiini</taxon>
        <taxon>Homalodisca</taxon>
    </lineage>
</organism>
<name>A0A1B6HFE2_9HEMI</name>
<dbReference type="SUPFAM" id="SSF56219">
    <property type="entry name" value="DNase I-like"/>
    <property type="match status" value="1"/>
</dbReference>
<evidence type="ECO:0000259" key="1">
    <source>
        <dbReference type="PROSITE" id="PS50878"/>
    </source>
</evidence>
<gene>
    <name evidence="2" type="ORF">g.55229</name>
    <name evidence="3" type="ORF">g.55232</name>
</gene>
<dbReference type="EMBL" id="GECU01015612">
    <property type="protein sequence ID" value="JAS92094.1"/>
    <property type="molecule type" value="Transcribed_RNA"/>
</dbReference>
<reference evidence="2" key="1">
    <citation type="submission" date="2015-11" db="EMBL/GenBank/DDBJ databases">
        <title>De novo transcriptome assembly of four potential Pierce s Disease insect vectors from Arizona vineyards.</title>
        <authorList>
            <person name="Tassone E.E."/>
        </authorList>
    </citation>
    <scope>NUCLEOTIDE SEQUENCE</scope>
</reference>
<dbReference type="GO" id="GO:0071897">
    <property type="term" value="P:DNA biosynthetic process"/>
    <property type="evidence" value="ECO:0007669"/>
    <property type="project" value="UniProtKB-ARBA"/>
</dbReference>